<keyword evidence="2" id="KW-0732">Signal</keyword>
<dbReference type="InterPro" id="IPR036188">
    <property type="entry name" value="FAD/NAD-bd_sf"/>
</dbReference>
<dbReference type="Gene3D" id="3.50.50.60">
    <property type="entry name" value="FAD/NAD(P)-binding domain"/>
    <property type="match status" value="1"/>
</dbReference>
<dbReference type="InterPro" id="IPR051209">
    <property type="entry name" value="FAD-bind_Monooxygenase_sf"/>
</dbReference>
<comment type="caution">
    <text evidence="3">The sequence shown here is derived from an EMBL/GenBank/DDBJ whole genome shotgun (WGS) entry which is preliminary data.</text>
</comment>
<protein>
    <recommendedName>
        <fullName evidence="5">Flavin-containing monooxygenase</fullName>
    </recommendedName>
</protein>
<evidence type="ECO:0000313" key="4">
    <source>
        <dbReference type="Proteomes" id="UP001642484"/>
    </source>
</evidence>
<keyword evidence="4" id="KW-1185">Reference proteome</keyword>
<name>A0ABP0MKW2_9DINO</name>
<reference evidence="3 4" key="1">
    <citation type="submission" date="2024-02" db="EMBL/GenBank/DDBJ databases">
        <authorList>
            <person name="Chen Y."/>
            <person name="Shah S."/>
            <person name="Dougan E. K."/>
            <person name="Thang M."/>
            <person name="Chan C."/>
        </authorList>
    </citation>
    <scope>NUCLEOTIDE SEQUENCE [LARGE SCALE GENOMIC DNA]</scope>
</reference>
<gene>
    <name evidence="3" type="ORF">CCMP2556_LOCUS26339</name>
</gene>
<dbReference type="EMBL" id="CAXAMN010018225">
    <property type="protein sequence ID" value="CAK9052108.1"/>
    <property type="molecule type" value="Genomic_DNA"/>
</dbReference>
<evidence type="ECO:0000256" key="2">
    <source>
        <dbReference type="SAM" id="SignalP"/>
    </source>
</evidence>
<dbReference type="SUPFAM" id="SSF51905">
    <property type="entry name" value="FAD/NAD(P)-binding domain"/>
    <property type="match status" value="1"/>
</dbReference>
<proteinExistence type="inferred from homology"/>
<evidence type="ECO:0000313" key="3">
    <source>
        <dbReference type="EMBL" id="CAK9052108.1"/>
    </source>
</evidence>
<dbReference type="Proteomes" id="UP001642484">
    <property type="component" value="Unassembled WGS sequence"/>
</dbReference>
<sequence>KFKGISQPWKSCCQALVAAVGLLSMAPPVGGQRSQTARICVVQIYGTGEEMQIPVTVSTRTLVVKELISQKTGVHIDDMKVMAKGGPFMKELRNTDEVRSQVVIKGIDSFRRKRQQYPHPHAIIGAGHNGLRQALVFAEHKDTNFILFDRHDRIGGTSWLDHANVWSKVQTELGTYHLNYSDQCECPQDMAPWPSRDDLLAHFNKVCDEWGLKPYFKMSSDVQRYEILNEGQANQCYRLYLRASTDGKEEWETTVSSLVMYPGNLTIPRREEYKGEDTFGGPISYGMFDETNYGALQGKNVAIVGFGAFAVENIRTCCEHRSGKIYLVCRRKNLCMPRMVSWWINGSIFPIASSDVLREMEDVYKMVGDDPWSYYAVHSNEARTNVTIFQKARFGIGDIYFLSRYYGKTEVVLGTIKKVSEATLHLEDGKRLENVQAVLKLFGFVPDWAVDKFLQLKHLTGLWVNGDFRIGTMSEFPTVNAQRFGGTSLSPGAVSWCNIFYYFWSYPKDFEKMIATGMLAKHFPNMQKDEPGYVLDAQMGSQVLISISGLCPGLVEVIAKYDDRFKREKQWGTHSLSQIQASAEEDWYRYCQIFKDAGDERPFPPYPYSKDRLERMVERQDREEHEKFVKKGLITA</sequence>
<dbReference type="CDD" id="cd17039">
    <property type="entry name" value="Ubl_ubiquitin_like"/>
    <property type="match status" value="1"/>
</dbReference>
<comment type="similarity">
    <text evidence="1">Belongs to the FAD-binding monooxygenase family.</text>
</comment>
<accession>A0ABP0MKW2</accession>
<dbReference type="PANTHER" id="PTHR42877">
    <property type="entry name" value="L-ORNITHINE N(5)-MONOOXYGENASE-RELATED"/>
    <property type="match status" value="1"/>
</dbReference>
<dbReference type="PANTHER" id="PTHR42877:SF4">
    <property type="entry name" value="FAD_NAD(P)-BINDING DOMAIN-CONTAINING PROTEIN-RELATED"/>
    <property type="match status" value="1"/>
</dbReference>
<organism evidence="3 4">
    <name type="scientific">Durusdinium trenchii</name>
    <dbReference type="NCBI Taxonomy" id="1381693"/>
    <lineage>
        <taxon>Eukaryota</taxon>
        <taxon>Sar</taxon>
        <taxon>Alveolata</taxon>
        <taxon>Dinophyceae</taxon>
        <taxon>Suessiales</taxon>
        <taxon>Symbiodiniaceae</taxon>
        <taxon>Durusdinium</taxon>
    </lineage>
</organism>
<feature type="chain" id="PRO_5046260823" description="Flavin-containing monooxygenase" evidence="2">
    <location>
        <begin position="32"/>
        <end position="636"/>
    </location>
</feature>
<feature type="signal peptide" evidence="2">
    <location>
        <begin position="1"/>
        <end position="31"/>
    </location>
</feature>
<feature type="non-terminal residue" evidence="3">
    <location>
        <position position="1"/>
    </location>
</feature>
<evidence type="ECO:0000256" key="1">
    <source>
        <dbReference type="ARBA" id="ARBA00010139"/>
    </source>
</evidence>
<evidence type="ECO:0008006" key="5">
    <source>
        <dbReference type="Google" id="ProtNLM"/>
    </source>
</evidence>